<dbReference type="AlphaFoldDB" id="A0AAV7EAE5"/>
<dbReference type="Proteomes" id="UP000825729">
    <property type="component" value="Unassembled WGS sequence"/>
</dbReference>
<evidence type="ECO:0000256" key="1">
    <source>
        <dbReference type="SAM" id="Coils"/>
    </source>
</evidence>
<dbReference type="EMBL" id="JAINDJ010000006">
    <property type="protein sequence ID" value="KAG9445105.1"/>
    <property type="molecule type" value="Genomic_DNA"/>
</dbReference>
<organism evidence="2 3">
    <name type="scientific">Aristolochia fimbriata</name>
    <name type="common">White veined hardy Dutchman's pipe vine</name>
    <dbReference type="NCBI Taxonomy" id="158543"/>
    <lineage>
        <taxon>Eukaryota</taxon>
        <taxon>Viridiplantae</taxon>
        <taxon>Streptophyta</taxon>
        <taxon>Embryophyta</taxon>
        <taxon>Tracheophyta</taxon>
        <taxon>Spermatophyta</taxon>
        <taxon>Magnoliopsida</taxon>
        <taxon>Magnoliidae</taxon>
        <taxon>Piperales</taxon>
        <taxon>Aristolochiaceae</taxon>
        <taxon>Aristolochia</taxon>
    </lineage>
</organism>
<evidence type="ECO:0000313" key="2">
    <source>
        <dbReference type="EMBL" id="KAG9445105.1"/>
    </source>
</evidence>
<evidence type="ECO:0008006" key="4">
    <source>
        <dbReference type="Google" id="ProtNLM"/>
    </source>
</evidence>
<proteinExistence type="predicted"/>
<feature type="coiled-coil region" evidence="1">
    <location>
        <begin position="465"/>
        <end position="499"/>
    </location>
</feature>
<keyword evidence="3" id="KW-1185">Reference proteome</keyword>
<evidence type="ECO:0000313" key="3">
    <source>
        <dbReference type="Proteomes" id="UP000825729"/>
    </source>
</evidence>
<sequence length="507" mass="55875">MMQYGNPAGSISFDEIRARELFWHNGVKVWYFTPFLVPGTLLDSVDQEASPKEYEHFLCIRSYYLTYRTDNLLAVEPYCPHRFDRQFGFYQDLSGILISDRRVANSIAELLEFWRTSVVRPRGSVEVPCCHGVGDDPGVTLAFRTSWIHKEVPFFKRTWQRLVQAAALAIVARQAPPALPPAEANHLTCSLPSQADCAAIVPLGVAPCTSCPPLPISTPPLLLPCPSQHVRSQLGPSTEDNGDLSVLATLTQPADVVPPGGDNFVIIVVGELPCLVGGSSVTVVGEQSPPTPASEIQGDCGEETVWGGEPPVIVAGSDQVLSQEPPLKLSAKSQLRLRRYALAQWADFLTDDFMPAADSDMPVVIKDAQFFLGTLRETGFDTSLLEQWLINVQSGVTRLEELCTSLKGALSLGDKLAAETKLAKSMQLAKSQRDRHIVDFDMDQADCMATKRRRGFLRGLPVAHCKSLELKVATAKKKLDADKEEVAELELRLTRLCERLLLHKEKE</sequence>
<accession>A0AAV7EAE5</accession>
<comment type="caution">
    <text evidence="2">The sequence shown here is derived from an EMBL/GenBank/DDBJ whole genome shotgun (WGS) entry which is preliminary data.</text>
</comment>
<protein>
    <recommendedName>
        <fullName evidence="4">Aminotransferase-like plant mobile domain-containing protein</fullName>
    </recommendedName>
</protein>
<reference evidence="2 3" key="1">
    <citation type="submission" date="2021-07" db="EMBL/GenBank/DDBJ databases">
        <title>The Aristolochia fimbriata genome: insights into angiosperm evolution, floral development and chemical biosynthesis.</title>
        <authorList>
            <person name="Jiao Y."/>
        </authorList>
    </citation>
    <scope>NUCLEOTIDE SEQUENCE [LARGE SCALE GENOMIC DNA]</scope>
    <source>
        <strain evidence="2">IBCAS-2021</strain>
        <tissue evidence="2">Leaf</tissue>
    </source>
</reference>
<keyword evidence="1" id="KW-0175">Coiled coil</keyword>
<gene>
    <name evidence="2" type="ORF">H6P81_016445</name>
</gene>
<name>A0AAV7EAE5_ARIFI</name>